<keyword evidence="3" id="KW-1185">Reference proteome</keyword>
<evidence type="ECO:0000313" key="2">
    <source>
        <dbReference type="EMBL" id="KAF7637840.1"/>
    </source>
</evidence>
<dbReference type="PANTHER" id="PTHR23021">
    <property type="entry name" value="SERPENTINE RECEPTOR, CLASS T"/>
    <property type="match status" value="1"/>
</dbReference>
<keyword evidence="1" id="KW-0472">Membrane</keyword>
<protein>
    <recommendedName>
        <fullName evidence="4">Serpentine receptor class gamma</fullName>
    </recommendedName>
</protein>
<evidence type="ECO:0000313" key="3">
    <source>
        <dbReference type="Proteomes" id="UP000605970"/>
    </source>
</evidence>
<sequence>MEFILWNKKEFDKIYNCTGININDIPIKQRQYPIAAIICIILGFIYYPLYFPCIYSFWKNKSKNPCYIILIYLSILDIGTLWVPTIAYGIMSLNGVVYCSSPIFTYFVGCVLLFFWAAECSADLILGINRCIEMAFPNIAKILFHGYRISIWIIFSNLYGLYWLLFNHPYIFNGITFEVLFDPLIGYRPFRAEIFKKTLLEFTIHNTILAIGSPIIYARELSNRVTKEEKMVFIQVFIISMFNTSAGIAYAYNMNNEDHGILPLMIAHFSWLHIHGKVSSIQTDTKILIKKYIFFIKTMQNKTSPTNNWLTNNNQNTQNIIAQ</sequence>
<comment type="caution">
    <text evidence="2">The sequence shown here is derived from an EMBL/GenBank/DDBJ whole genome shotgun (WGS) entry which is preliminary data.</text>
</comment>
<evidence type="ECO:0008006" key="4">
    <source>
        <dbReference type="Google" id="ProtNLM"/>
    </source>
</evidence>
<dbReference type="EMBL" id="JABEBT010000017">
    <property type="protein sequence ID" value="KAF7637840.1"/>
    <property type="molecule type" value="Genomic_DNA"/>
</dbReference>
<proteinExistence type="predicted"/>
<feature type="transmembrane region" description="Helical" evidence="1">
    <location>
        <begin position="34"/>
        <end position="55"/>
    </location>
</feature>
<keyword evidence="1" id="KW-0812">Transmembrane</keyword>
<dbReference type="AlphaFoldDB" id="A0A8S9ZW09"/>
<name>A0A8S9ZW09_9BILA</name>
<reference evidence="2" key="1">
    <citation type="journal article" date="2020" name="Ecol. Evol.">
        <title>Genome structure and content of the rice root-knot nematode (Meloidogyne graminicola).</title>
        <authorList>
            <person name="Phan N.T."/>
            <person name="Danchin E.G.J."/>
            <person name="Klopp C."/>
            <person name="Perfus-Barbeoch L."/>
            <person name="Kozlowski D.K."/>
            <person name="Koutsovoulos G.D."/>
            <person name="Lopez-Roques C."/>
            <person name="Bouchez O."/>
            <person name="Zahm M."/>
            <person name="Besnard G."/>
            <person name="Bellafiore S."/>
        </authorList>
    </citation>
    <scope>NUCLEOTIDE SEQUENCE</scope>
    <source>
        <strain evidence="2">VN-18</strain>
    </source>
</reference>
<dbReference type="Proteomes" id="UP000605970">
    <property type="component" value="Unassembled WGS sequence"/>
</dbReference>
<feature type="transmembrane region" description="Helical" evidence="1">
    <location>
        <begin position="231"/>
        <end position="252"/>
    </location>
</feature>
<dbReference type="Pfam" id="PF10321">
    <property type="entry name" value="7TM_GPCR_Srt"/>
    <property type="match status" value="1"/>
</dbReference>
<gene>
    <name evidence="2" type="ORF">Mgra_00002815</name>
</gene>
<dbReference type="OrthoDB" id="5873245at2759"/>
<accession>A0A8S9ZW09</accession>
<feature type="transmembrane region" description="Helical" evidence="1">
    <location>
        <begin position="147"/>
        <end position="164"/>
    </location>
</feature>
<organism evidence="2 3">
    <name type="scientific">Meloidogyne graminicola</name>
    <dbReference type="NCBI Taxonomy" id="189291"/>
    <lineage>
        <taxon>Eukaryota</taxon>
        <taxon>Metazoa</taxon>
        <taxon>Ecdysozoa</taxon>
        <taxon>Nematoda</taxon>
        <taxon>Chromadorea</taxon>
        <taxon>Rhabditida</taxon>
        <taxon>Tylenchina</taxon>
        <taxon>Tylenchomorpha</taxon>
        <taxon>Tylenchoidea</taxon>
        <taxon>Meloidogynidae</taxon>
        <taxon>Meloidogyninae</taxon>
        <taxon>Meloidogyne</taxon>
    </lineage>
</organism>
<evidence type="ECO:0000256" key="1">
    <source>
        <dbReference type="SAM" id="Phobius"/>
    </source>
</evidence>
<feature type="transmembrane region" description="Helical" evidence="1">
    <location>
        <begin position="103"/>
        <end position="126"/>
    </location>
</feature>
<keyword evidence="1" id="KW-1133">Transmembrane helix</keyword>
<dbReference type="SUPFAM" id="SSF81321">
    <property type="entry name" value="Family A G protein-coupled receptor-like"/>
    <property type="match status" value="1"/>
</dbReference>
<feature type="transmembrane region" description="Helical" evidence="1">
    <location>
        <begin position="67"/>
        <end position="91"/>
    </location>
</feature>
<dbReference type="InterPro" id="IPR019425">
    <property type="entry name" value="7TM_GPCR_serpentine_rcpt_Srt"/>
</dbReference>
<dbReference type="PANTHER" id="PTHR23021:SF11">
    <property type="entry name" value="SERPENTINE RECEPTOR, CLASS T"/>
    <property type="match status" value="1"/>
</dbReference>